<feature type="region of interest" description="Disordered" evidence="4">
    <location>
        <begin position="1285"/>
        <end position="1371"/>
    </location>
</feature>
<dbReference type="GO" id="GO:0005634">
    <property type="term" value="C:nucleus"/>
    <property type="evidence" value="ECO:0007669"/>
    <property type="project" value="UniProtKB-SubCell"/>
</dbReference>
<evidence type="ECO:0000256" key="3">
    <source>
        <dbReference type="ARBA" id="ARBA00023242"/>
    </source>
</evidence>
<feature type="domain" description="DNA replication checkpoint mediator MRC1" evidence="5">
    <location>
        <begin position="948"/>
        <end position="1087"/>
    </location>
</feature>
<reference evidence="6" key="1">
    <citation type="submission" date="2021-03" db="EMBL/GenBank/DDBJ databases">
        <authorList>
            <person name="Tagirdzhanova G."/>
        </authorList>
    </citation>
    <scope>NUCLEOTIDE SEQUENCE</scope>
</reference>
<accession>A0A8H3F7B1</accession>
<feature type="compositionally biased region" description="Low complexity" evidence="4">
    <location>
        <begin position="344"/>
        <end position="353"/>
    </location>
</feature>
<dbReference type="EMBL" id="CAJPDQ010000012">
    <property type="protein sequence ID" value="CAF9917357.1"/>
    <property type="molecule type" value="Genomic_DNA"/>
</dbReference>
<feature type="compositionally biased region" description="Basic and acidic residues" evidence="4">
    <location>
        <begin position="940"/>
        <end position="955"/>
    </location>
</feature>
<feature type="compositionally biased region" description="Basic and acidic residues" evidence="4">
    <location>
        <begin position="159"/>
        <end position="174"/>
    </location>
</feature>
<feature type="compositionally biased region" description="Acidic residues" evidence="4">
    <location>
        <begin position="1037"/>
        <end position="1046"/>
    </location>
</feature>
<dbReference type="PANTHER" id="PTHR14396">
    <property type="entry name" value="CLASPIN"/>
    <property type="match status" value="1"/>
</dbReference>
<feature type="region of interest" description="Disordered" evidence="4">
    <location>
        <begin position="1216"/>
        <end position="1237"/>
    </location>
</feature>
<feature type="compositionally biased region" description="Polar residues" evidence="4">
    <location>
        <begin position="1285"/>
        <end position="1303"/>
    </location>
</feature>
<keyword evidence="7" id="KW-1185">Reference proteome</keyword>
<feature type="compositionally biased region" description="Basic and acidic residues" evidence="4">
    <location>
        <begin position="295"/>
        <end position="306"/>
    </location>
</feature>
<evidence type="ECO:0000256" key="2">
    <source>
        <dbReference type="ARBA" id="ARBA00022553"/>
    </source>
</evidence>
<feature type="region of interest" description="Disordered" evidence="4">
    <location>
        <begin position="1031"/>
        <end position="1056"/>
    </location>
</feature>
<protein>
    <recommendedName>
        <fullName evidence="5">DNA replication checkpoint mediator MRC1 domain-containing protein</fullName>
    </recommendedName>
</protein>
<feature type="compositionally biased region" description="Basic and acidic residues" evidence="4">
    <location>
        <begin position="670"/>
        <end position="680"/>
    </location>
</feature>
<dbReference type="GO" id="GO:0033314">
    <property type="term" value="P:mitotic DNA replication checkpoint signaling"/>
    <property type="evidence" value="ECO:0007669"/>
    <property type="project" value="TreeGrafter"/>
</dbReference>
<dbReference type="PANTHER" id="PTHR14396:SF10">
    <property type="entry name" value="CLASPIN"/>
    <property type="match status" value="1"/>
</dbReference>
<feature type="region of interest" description="Disordered" evidence="4">
    <location>
        <begin position="42"/>
        <end position="87"/>
    </location>
</feature>
<feature type="compositionally biased region" description="Basic and acidic residues" evidence="4">
    <location>
        <begin position="125"/>
        <end position="135"/>
    </location>
</feature>
<feature type="compositionally biased region" description="Basic residues" evidence="4">
    <location>
        <begin position="246"/>
        <end position="255"/>
    </location>
</feature>
<feature type="compositionally biased region" description="Acidic residues" evidence="4">
    <location>
        <begin position="201"/>
        <end position="210"/>
    </location>
</feature>
<comment type="caution">
    <text evidence="6">The sequence shown here is derived from an EMBL/GenBank/DDBJ whole genome shotgun (WGS) entry which is preliminary data.</text>
</comment>
<comment type="subcellular location">
    <subcellularLocation>
        <location evidence="1">Nucleus</location>
    </subcellularLocation>
</comment>
<evidence type="ECO:0000313" key="7">
    <source>
        <dbReference type="Proteomes" id="UP000664169"/>
    </source>
</evidence>
<sequence>MDSTSASIGSPARSLDSEPQCNKDGAQLTPRSKIRALLADIDESDSESLPRESNRHALAARQPIQSSSFHNDILSSGQDSTDEDTIIAPRGRLAARLQTHSNAISKGELLNHEEATTTDNIPKVSSEDVGEHSQDEELIQTHNQPRPKGLGRSLKRKRPAVEQDLKLGVTEDKGPSSPNNVFDHEEGQESTLTGTMRGESQEDGDNESDNESDRDLDLGSNRFQALVAIKRAERIAKEAVEEAKRAGKLAKRKKVAKDNANLLDGDGDGDSEDEDSEAGVRLTQKTRPVRKAGKKAMEEMARETQRISRNMQLAHEARTKKKITKESLLQRFLPKSTAIQPAGSSTNNSSSLNSEDEGTSQKQTPLTSPDQSISKTKATATSMPEISIQRIEGHHDLPGSNKASVKVVDKGKAKVLDLSFESLHPSVKPFRPTTGPETMDVELLSEDLPKKFVKELKQRPIRVLPPKNIHGHEVLGDDTKDDLEIVESKVFRVFDNLKKPRNADGKSRATLRALARLSSPSKVANGDDKPIMTPQELASMLRSKARQQAAAERAEKIEVLKSKGVIIRTAEEREKDQMDVEDMLEKARREDEELTKKEKEAEKKEKLARGEEIEESSGDEDYADHDDGDQEDLELSGSEEESADDDEEDDDNKDREEMVDDASQASPEINDDKAESKIESENAVEPINDGGNEEEENMIVSHTRNRNMARVIDDDSDDGEREEDHTPDAVPMLPLENPAPIQNPFGLQMGLDDAPMGLTQAFAATMADSQLREGFSQEDSLLQLRTMPSPEFGNANANFVVQDSNQAILDELDVDLQVTQTQIEQDTLPPNPVANGLTQLSEMPDPTQDVGFEGSSPLTGRFVAAPHSTIDTIILPEEASIPLAKKRGLLKRKQKRSLAVFSDEEDNDLQLSDIDSNSEEEDKITAFSVMKKAAAKSKRKELSFDKGKSDAKEMFEEQALESEDEYAGLGGVSDDSEGEEDEEIRKMIDEGDVEVNERKVAAYFAEKEREENEAGVSKLYKDINSGALRRKRGAGADFDDLDDSDDDHAARQARKQREFARMRKALLEGDSNIVKIADDPKKMPFLRAIEDRDDLEEFEFLHSTPPDAEGENGSQDVIPDSQSENRPPGVTKRRLDDPDSALPLIKPSTTLGARRPVWVAGKKPTTLADIQATLSFLTDEPDSVFSTKVGPSLFDVSSDIELDHGMELTVEDDLIGEPDVVSHSNPRRTGPRPNIPKFVDRLSLKKQESFKDSRSSNGQLAFMDPKFALERSFKPPTLLRKATSSFSNFSGQDENGISTNNNAKKAAMEPEVKGRGVGGGSKRSSVNWYAREAERKSALAKRSGKAKDSVTSNTRQTSGLSSLLGKASAWD</sequence>
<dbReference type="InterPro" id="IPR024146">
    <property type="entry name" value="Claspin"/>
</dbReference>
<feature type="compositionally biased region" description="Polar residues" evidence="4">
    <location>
        <begin position="360"/>
        <end position="384"/>
    </location>
</feature>
<dbReference type="GO" id="GO:0010997">
    <property type="term" value="F:anaphase-promoting complex binding"/>
    <property type="evidence" value="ECO:0007669"/>
    <property type="project" value="TreeGrafter"/>
</dbReference>
<dbReference type="Proteomes" id="UP000664169">
    <property type="component" value="Unassembled WGS sequence"/>
</dbReference>
<evidence type="ECO:0000256" key="1">
    <source>
        <dbReference type="ARBA" id="ARBA00004123"/>
    </source>
</evidence>
<dbReference type="GO" id="GO:0007095">
    <property type="term" value="P:mitotic G2 DNA damage checkpoint signaling"/>
    <property type="evidence" value="ECO:0007669"/>
    <property type="project" value="TreeGrafter"/>
</dbReference>
<feature type="compositionally biased region" description="Polar residues" evidence="4">
    <location>
        <begin position="1112"/>
        <end position="1125"/>
    </location>
</feature>
<feature type="compositionally biased region" description="Acidic residues" evidence="4">
    <location>
        <begin position="956"/>
        <end position="966"/>
    </location>
</feature>
<name>A0A8H3F7B1_9LECA</name>
<feature type="region of interest" description="Disordered" evidence="4">
    <location>
        <begin position="1"/>
        <end position="30"/>
    </location>
</feature>
<feature type="compositionally biased region" description="Polar residues" evidence="4">
    <location>
        <begin position="63"/>
        <end position="79"/>
    </location>
</feature>
<feature type="region of interest" description="Disordered" evidence="4">
    <location>
        <begin position="935"/>
        <end position="982"/>
    </location>
</feature>
<feature type="compositionally biased region" description="Acidic residues" evidence="4">
    <location>
        <begin position="612"/>
        <end position="651"/>
    </location>
</feature>
<feature type="region of interest" description="Disordered" evidence="4">
    <location>
        <begin position="104"/>
        <end position="220"/>
    </location>
</feature>
<evidence type="ECO:0000256" key="4">
    <source>
        <dbReference type="SAM" id="MobiDB-lite"/>
    </source>
</evidence>
<gene>
    <name evidence="6" type="ORF">GOMPHAMPRED_001223</name>
</gene>
<organism evidence="6 7">
    <name type="scientific">Gomphillus americanus</name>
    <dbReference type="NCBI Taxonomy" id="1940652"/>
    <lineage>
        <taxon>Eukaryota</taxon>
        <taxon>Fungi</taxon>
        <taxon>Dikarya</taxon>
        <taxon>Ascomycota</taxon>
        <taxon>Pezizomycotina</taxon>
        <taxon>Lecanoromycetes</taxon>
        <taxon>OSLEUM clade</taxon>
        <taxon>Ostropomycetidae</taxon>
        <taxon>Ostropales</taxon>
        <taxon>Graphidaceae</taxon>
        <taxon>Gomphilloideae</taxon>
        <taxon>Gomphillus</taxon>
    </lineage>
</organism>
<feature type="compositionally biased region" description="Basic and acidic residues" evidence="4">
    <location>
        <begin position="569"/>
        <end position="611"/>
    </location>
</feature>
<feature type="compositionally biased region" description="Acidic residues" evidence="4">
    <location>
        <begin position="265"/>
        <end position="277"/>
    </location>
</feature>
<dbReference type="Pfam" id="PF09444">
    <property type="entry name" value="MRC1"/>
    <property type="match status" value="1"/>
</dbReference>
<dbReference type="OrthoDB" id="2130597at2759"/>
<evidence type="ECO:0000259" key="5">
    <source>
        <dbReference type="Pfam" id="PF09444"/>
    </source>
</evidence>
<feature type="region of interest" description="Disordered" evidence="4">
    <location>
        <begin position="567"/>
        <end position="736"/>
    </location>
</feature>
<dbReference type="InterPro" id="IPR018564">
    <property type="entry name" value="Repl_chkpnt_MRC1_dom"/>
</dbReference>
<feature type="region of interest" description="Disordered" evidence="4">
    <location>
        <begin position="1099"/>
        <end position="1146"/>
    </location>
</feature>
<keyword evidence="2" id="KW-0597">Phosphoprotein</keyword>
<feature type="region of interest" description="Disordered" evidence="4">
    <location>
        <begin position="240"/>
        <end position="404"/>
    </location>
</feature>
<feature type="compositionally biased region" description="Basic and acidic residues" evidence="4">
    <location>
        <begin position="1047"/>
        <end position="1056"/>
    </location>
</feature>
<proteinExistence type="predicted"/>
<keyword evidence="3" id="KW-0539">Nucleus</keyword>
<evidence type="ECO:0000313" key="6">
    <source>
        <dbReference type="EMBL" id="CAF9917357.1"/>
    </source>
</evidence>